<dbReference type="Proteomes" id="UP000242427">
    <property type="component" value="Unassembled WGS sequence"/>
</dbReference>
<sequence>MSGLNKETSGNLGRQASGSLSKGLGKVKVSLMWDPSPLGMPDHDLDIIAGTYSAEDPHGKPAYLVHFDQRLSPDGTINLNRDSRTGAGFGADEVMTLELDRLSSSYARVVVGVAIQQNGGHKTFGDVPNTGVQVVEGYTELVADDFSGVAGATAATVVEFVRDSRGVWECRRAVRGFDADPETFAAVMGRA</sequence>
<comment type="caution">
    <text evidence="3">The sequence shown here is derived from an EMBL/GenBank/DDBJ whole genome shotgun (WGS) entry which is preliminary data.</text>
</comment>
<dbReference type="CDD" id="cd06974">
    <property type="entry name" value="TerD_like"/>
    <property type="match status" value="1"/>
</dbReference>
<name>A0A9X7PDN6_9ACTN</name>
<evidence type="ECO:0000313" key="3">
    <source>
        <dbReference type="EMBL" id="PSJ24097.1"/>
    </source>
</evidence>
<dbReference type="InterPro" id="IPR051324">
    <property type="entry name" value="Stress/Tellurium_Resist"/>
</dbReference>
<gene>
    <name evidence="3" type="ORF">B7P34_35240</name>
</gene>
<dbReference type="PANTHER" id="PTHR32097">
    <property type="entry name" value="CAMP-BINDING PROTEIN 1-RELATED"/>
    <property type="match status" value="1"/>
</dbReference>
<dbReference type="PANTHER" id="PTHR32097:SF4">
    <property type="entry name" value="GENERAL STRESS PROTEIN 16U"/>
    <property type="match status" value="1"/>
</dbReference>
<organism evidence="3 4">
    <name type="scientific">Streptosporangium nondiastaticum</name>
    <dbReference type="NCBI Taxonomy" id="35764"/>
    <lineage>
        <taxon>Bacteria</taxon>
        <taxon>Bacillati</taxon>
        <taxon>Actinomycetota</taxon>
        <taxon>Actinomycetes</taxon>
        <taxon>Streptosporangiales</taxon>
        <taxon>Streptosporangiaceae</taxon>
        <taxon>Streptosporangium</taxon>
    </lineage>
</organism>
<dbReference type="RefSeq" id="WP_106682203.1">
    <property type="nucleotide sequence ID" value="NZ_PXWG01000253.1"/>
</dbReference>
<protein>
    <submittedName>
        <fullName evidence="3">TerD-family protein</fullName>
    </submittedName>
</protein>
<proteinExistence type="inferred from homology"/>
<dbReference type="Pfam" id="PF02342">
    <property type="entry name" value="TerD"/>
    <property type="match status" value="1"/>
</dbReference>
<keyword evidence="4" id="KW-1185">Reference proteome</keyword>
<accession>A0A9X7PDN6</accession>
<evidence type="ECO:0000313" key="4">
    <source>
        <dbReference type="Proteomes" id="UP000242427"/>
    </source>
</evidence>
<dbReference type="EMBL" id="PXWG01000253">
    <property type="protein sequence ID" value="PSJ24097.1"/>
    <property type="molecule type" value="Genomic_DNA"/>
</dbReference>
<dbReference type="OrthoDB" id="3851702at2"/>
<dbReference type="Gene3D" id="2.60.60.30">
    <property type="entry name" value="sav2460 like domains"/>
    <property type="match status" value="1"/>
</dbReference>
<dbReference type="InterPro" id="IPR003325">
    <property type="entry name" value="TerD"/>
</dbReference>
<comment type="similarity">
    <text evidence="1">Belongs to the CAPAB/TerDEXZ family.</text>
</comment>
<evidence type="ECO:0000259" key="2">
    <source>
        <dbReference type="Pfam" id="PF02342"/>
    </source>
</evidence>
<feature type="domain" description="TerD" evidence="2">
    <location>
        <begin position="14"/>
        <end position="179"/>
    </location>
</feature>
<dbReference type="AlphaFoldDB" id="A0A9X7PDN6"/>
<reference evidence="3 4" key="1">
    <citation type="submission" date="2018-03" db="EMBL/GenBank/DDBJ databases">
        <title>Chitinolytic properties of Streptosporangium nondiastaticum TBG75A20.</title>
        <authorList>
            <person name="Gayathri V."/>
            <person name="Shiburaj S."/>
        </authorList>
    </citation>
    <scope>NUCLEOTIDE SEQUENCE [LARGE SCALE GENOMIC DNA]</scope>
    <source>
        <strain evidence="3 4">TBG75A20</strain>
    </source>
</reference>
<evidence type="ECO:0000256" key="1">
    <source>
        <dbReference type="ARBA" id="ARBA00008775"/>
    </source>
</evidence>